<name>A0A242MPF8_CABSO</name>
<sequence length="412" mass="43796">MFEHDTSDSKSSGPLSGMRVIELAHIMSGPICGMMLADMGADVIKVEKIPGGDDCRRFAPILEGGESASFMIVNRNKRGVGINLKTDGGREVLRKMLATADVVTENYRRGTMEKLGMGYDALKAENPGLIYCAISGFGRTGPMADKGGFDLIAQGMSGLMSMTGEPGQTPIKAGSPVTDINAGILAALGICAAYSAKQKTGVGQMVDTSLFEAGLQQMYWAFANYFADGTVLPKAGSANPTSAPYQAFRTRDGWVNIGGANQSNYERLVGVLDIPGLADDERFKSNAGRMKHRGVLVDILTSRLVERTTNEWLTMFDEIGLPSGPVLEVPQAVAHEQALARGMIVETTHPVAGRMRGLGLPIHFSDGRTQSPVPAPLLGQHTAEVLREYGFSDARIGALKDEGAILVGDVTG</sequence>
<dbReference type="SUPFAM" id="SSF89796">
    <property type="entry name" value="CoA-transferase family III (CaiB/BaiF)"/>
    <property type="match status" value="1"/>
</dbReference>
<evidence type="ECO:0000313" key="3">
    <source>
        <dbReference type="Proteomes" id="UP000194546"/>
    </source>
</evidence>
<dbReference type="InterPro" id="IPR044855">
    <property type="entry name" value="CoA-Trfase_III_dom3_sf"/>
</dbReference>
<evidence type="ECO:0000256" key="1">
    <source>
        <dbReference type="ARBA" id="ARBA00022679"/>
    </source>
</evidence>
<dbReference type="EMBL" id="NBTY01000101">
    <property type="protein sequence ID" value="OTP73133.1"/>
    <property type="molecule type" value="Genomic_DNA"/>
</dbReference>
<keyword evidence="1" id="KW-0808">Transferase</keyword>
<dbReference type="Pfam" id="PF02515">
    <property type="entry name" value="CoA_transf_3"/>
    <property type="match status" value="1"/>
</dbReference>
<organism evidence="2 3">
    <name type="scientific">Caballeronia sordidicola</name>
    <name type="common">Burkholderia sordidicola</name>
    <dbReference type="NCBI Taxonomy" id="196367"/>
    <lineage>
        <taxon>Bacteria</taxon>
        <taxon>Pseudomonadati</taxon>
        <taxon>Pseudomonadota</taxon>
        <taxon>Betaproteobacteria</taxon>
        <taxon>Burkholderiales</taxon>
        <taxon>Burkholderiaceae</taxon>
        <taxon>Caballeronia</taxon>
    </lineage>
</organism>
<comment type="caution">
    <text evidence="2">The sequence shown here is derived from an EMBL/GenBank/DDBJ whole genome shotgun (WGS) entry which is preliminary data.</text>
</comment>
<dbReference type="Proteomes" id="UP000194546">
    <property type="component" value="Unassembled WGS sequence"/>
</dbReference>
<dbReference type="PANTHER" id="PTHR48207">
    <property type="entry name" value="SUCCINATE--HYDROXYMETHYLGLUTARATE COA-TRANSFERASE"/>
    <property type="match status" value="1"/>
</dbReference>
<evidence type="ECO:0000313" key="2">
    <source>
        <dbReference type="EMBL" id="OTP73133.1"/>
    </source>
</evidence>
<dbReference type="RefSeq" id="WP_256927808.1">
    <property type="nucleotide sequence ID" value="NZ_NBTY01000101.1"/>
</dbReference>
<dbReference type="GO" id="GO:0008410">
    <property type="term" value="F:CoA-transferase activity"/>
    <property type="evidence" value="ECO:0007669"/>
    <property type="project" value="TreeGrafter"/>
</dbReference>
<reference evidence="2 3" key="1">
    <citation type="submission" date="2017-03" db="EMBL/GenBank/DDBJ databases">
        <title>Genome analysis of strain PAMC 26510.</title>
        <authorList>
            <person name="Oh H.-M."/>
            <person name="Yang J.-A."/>
        </authorList>
    </citation>
    <scope>NUCLEOTIDE SEQUENCE [LARGE SCALE GENOMIC DNA]</scope>
    <source>
        <strain evidence="2 3">PAMC 26510</strain>
    </source>
</reference>
<protein>
    <submittedName>
        <fullName evidence="2">CAIB/BAIF family protein</fullName>
    </submittedName>
</protein>
<dbReference type="Gene3D" id="3.40.50.10540">
    <property type="entry name" value="Crotonobetainyl-coa:carnitine coa-transferase, domain 1"/>
    <property type="match status" value="1"/>
</dbReference>
<dbReference type="AlphaFoldDB" id="A0A242MPF8"/>
<dbReference type="Gene3D" id="3.30.1540.10">
    <property type="entry name" value="formyl-coa transferase, domain 3"/>
    <property type="match status" value="1"/>
</dbReference>
<dbReference type="InterPro" id="IPR023606">
    <property type="entry name" value="CoA-Trfase_III_dom_1_sf"/>
</dbReference>
<gene>
    <name evidence="2" type="ORF">PAMC26510_20295</name>
</gene>
<dbReference type="PANTHER" id="PTHR48207:SF4">
    <property type="entry name" value="BLL6097 PROTEIN"/>
    <property type="match status" value="1"/>
</dbReference>
<dbReference type="InterPro" id="IPR050483">
    <property type="entry name" value="CoA-transferase_III_domain"/>
</dbReference>
<dbReference type="InterPro" id="IPR003673">
    <property type="entry name" value="CoA-Trfase_fam_III"/>
</dbReference>
<accession>A0A242MPF8</accession>
<proteinExistence type="predicted"/>